<organism evidence="1 3">
    <name type="scientific">Didymodactylos carnosus</name>
    <dbReference type="NCBI Taxonomy" id="1234261"/>
    <lineage>
        <taxon>Eukaryota</taxon>
        <taxon>Metazoa</taxon>
        <taxon>Spiralia</taxon>
        <taxon>Gnathifera</taxon>
        <taxon>Rotifera</taxon>
        <taxon>Eurotatoria</taxon>
        <taxon>Bdelloidea</taxon>
        <taxon>Philodinida</taxon>
        <taxon>Philodinidae</taxon>
        <taxon>Didymodactylos</taxon>
    </lineage>
</organism>
<dbReference type="Proteomes" id="UP000663829">
    <property type="component" value="Unassembled WGS sequence"/>
</dbReference>
<evidence type="ECO:0000313" key="1">
    <source>
        <dbReference type="EMBL" id="CAF1060009.1"/>
    </source>
</evidence>
<dbReference type="EMBL" id="CAJNOQ010004456">
    <property type="protein sequence ID" value="CAF1060009.1"/>
    <property type="molecule type" value="Genomic_DNA"/>
</dbReference>
<name>A0A814L8J8_9BILA</name>
<protein>
    <submittedName>
        <fullName evidence="1">Uncharacterized protein</fullName>
    </submittedName>
</protein>
<keyword evidence="3" id="KW-1185">Reference proteome</keyword>
<evidence type="ECO:0000313" key="3">
    <source>
        <dbReference type="Proteomes" id="UP000663829"/>
    </source>
</evidence>
<dbReference type="Proteomes" id="UP000681722">
    <property type="component" value="Unassembled WGS sequence"/>
</dbReference>
<dbReference type="EMBL" id="CAJOBC010004456">
    <property type="protein sequence ID" value="CAF3828464.1"/>
    <property type="molecule type" value="Genomic_DNA"/>
</dbReference>
<dbReference type="AlphaFoldDB" id="A0A814L8J8"/>
<accession>A0A814L8J8</accession>
<sequence length="196" mass="23145">MAGTHPYNAFDEDQRIFILDLANIFNNPTQQLRPFYRYCYICHNTNQCRQYIENTLNITFVVVIIFYNNAQITQDIQQLIHTVIQNNQQVDSCHIFSNVNHNWWDQLPRSKKFPSANLITNTTVLKIRQICSMACDEFIDDYTERAADNQRNQQYVEAQSLYDKAHERLLAVIEFNQSRLAFIDQAQEIISERLSN</sequence>
<comment type="caution">
    <text evidence="1">The sequence shown here is derived from an EMBL/GenBank/DDBJ whole genome shotgun (WGS) entry which is preliminary data.</text>
</comment>
<reference evidence="1" key="1">
    <citation type="submission" date="2021-02" db="EMBL/GenBank/DDBJ databases">
        <authorList>
            <person name="Nowell W R."/>
        </authorList>
    </citation>
    <scope>NUCLEOTIDE SEQUENCE</scope>
</reference>
<gene>
    <name evidence="1" type="ORF">GPM918_LOCUS16728</name>
    <name evidence="2" type="ORF">SRO942_LOCUS16727</name>
</gene>
<evidence type="ECO:0000313" key="2">
    <source>
        <dbReference type="EMBL" id="CAF3828464.1"/>
    </source>
</evidence>
<proteinExistence type="predicted"/>